<dbReference type="AlphaFoldDB" id="A0A1C0TLJ8"/>
<comment type="caution">
    <text evidence="2">The sequence shown here is derived from an EMBL/GenBank/DDBJ whole genome shotgun (WGS) entry which is preliminary data.</text>
</comment>
<dbReference type="Proteomes" id="UP000093366">
    <property type="component" value="Unassembled WGS sequence"/>
</dbReference>
<evidence type="ECO:0000256" key="1">
    <source>
        <dbReference type="SAM" id="MobiDB-lite"/>
    </source>
</evidence>
<evidence type="ECO:0000313" key="3">
    <source>
        <dbReference type="Proteomes" id="UP000093366"/>
    </source>
</evidence>
<feature type="region of interest" description="Disordered" evidence="1">
    <location>
        <begin position="41"/>
        <end position="61"/>
    </location>
</feature>
<gene>
    <name evidence="2" type="ORF">A7985_21070</name>
</gene>
<dbReference type="RefSeq" id="WP_065792431.1">
    <property type="nucleotide sequence ID" value="NZ_JAGJED010000009.1"/>
</dbReference>
<organism evidence="2 3">
    <name type="scientific">Pseudoalteromonas luteoviolacea</name>
    <dbReference type="NCBI Taxonomy" id="43657"/>
    <lineage>
        <taxon>Bacteria</taxon>
        <taxon>Pseudomonadati</taxon>
        <taxon>Pseudomonadota</taxon>
        <taxon>Gammaproteobacteria</taxon>
        <taxon>Alteromonadales</taxon>
        <taxon>Pseudoalteromonadaceae</taxon>
        <taxon>Pseudoalteromonas</taxon>
    </lineage>
</organism>
<reference evidence="3" key="1">
    <citation type="submission" date="2016-07" db="EMBL/GenBank/DDBJ databases">
        <authorList>
            <person name="Florea S."/>
            <person name="Webb J.S."/>
            <person name="Jaromczyk J."/>
            <person name="Schardl C.L."/>
        </authorList>
    </citation>
    <scope>NUCLEOTIDE SEQUENCE [LARGE SCALE GENOMIC DNA]</scope>
    <source>
        <strain evidence="3">IPB1</strain>
    </source>
</reference>
<dbReference type="EMBL" id="MAUJ01000009">
    <property type="protein sequence ID" value="OCQ19227.1"/>
    <property type="molecule type" value="Genomic_DNA"/>
</dbReference>
<protein>
    <submittedName>
        <fullName evidence="2">Uncharacterized protein</fullName>
    </submittedName>
</protein>
<proteinExistence type="predicted"/>
<evidence type="ECO:0000313" key="2">
    <source>
        <dbReference type="EMBL" id="OCQ19227.1"/>
    </source>
</evidence>
<accession>A0A1C0TLJ8</accession>
<name>A0A1C0TLJ8_9GAMM</name>
<dbReference type="OrthoDB" id="6293832at2"/>
<sequence>MKLSITKKNIKNLSQDNKRLPAAMTKAIHGGATSYFELKKTTTSPVSGDSSDTSVTSPSDI</sequence>